<feature type="transmembrane region" description="Helical" evidence="1">
    <location>
        <begin position="14"/>
        <end position="35"/>
    </location>
</feature>
<keyword evidence="1" id="KW-1133">Transmembrane helix</keyword>
<accession>U9TKZ0</accession>
<evidence type="ECO:0000256" key="1">
    <source>
        <dbReference type="SAM" id="Phobius"/>
    </source>
</evidence>
<keyword evidence="1" id="KW-0812">Transmembrane</keyword>
<proteinExistence type="predicted"/>
<organism evidence="2">
    <name type="scientific">Rhizophagus irregularis (strain DAOM 181602 / DAOM 197198 / MUCL 43194)</name>
    <name type="common">Arbuscular mycorrhizal fungus</name>
    <name type="synonym">Glomus intraradices</name>
    <dbReference type="NCBI Taxonomy" id="747089"/>
    <lineage>
        <taxon>Eukaryota</taxon>
        <taxon>Fungi</taxon>
        <taxon>Fungi incertae sedis</taxon>
        <taxon>Mucoromycota</taxon>
        <taxon>Glomeromycotina</taxon>
        <taxon>Glomeromycetes</taxon>
        <taxon>Glomerales</taxon>
        <taxon>Glomeraceae</taxon>
        <taxon>Rhizophagus</taxon>
    </lineage>
</organism>
<sequence>MTLNRYFHGYDLCIFYSVFVTASIVLLISLFRGLASHSQKEIDKDELTRYHARIGISDLDITSQGELFGKVD</sequence>
<dbReference type="AlphaFoldDB" id="U9TKZ0"/>
<name>U9TKZ0_RHIID</name>
<gene>
    <name evidence="2" type="ORF">GLOINDRAFT_32114</name>
</gene>
<dbReference type="HOGENOM" id="CLU_2723474_0_0_1"/>
<protein>
    <submittedName>
        <fullName evidence="2">Uncharacterized protein</fullName>
    </submittedName>
</protein>
<evidence type="ECO:0000313" key="2">
    <source>
        <dbReference type="EMBL" id="ESA08092.1"/>
    </source>
</evidence>
<reference evidence="2" key="1">
    <citation type="submission" date="2013-07" db="EMBL/GenBank/DDBJ databases">
        <title>The genome of an arbuscular mycorrhizal fungus provides insights into the evolution of the oldest plant symbiosis.</title>
        <authorList>
            <consortium name="DOE Joint Genome Institute"/>
            <person name="Tisserant E."/>
            <person name="Malbreil M."/>
            <person name="Kuo A."/>
            <person name="Kohler A."/>
            <person name="Symeonidi A."/>
            <person name="Balestrini R."/>
            <person name="Charron P."/>
            <person name="Duensing N."/>
            <person name="Frei-dit-Frey N."/>
            <person name="Gianinazzi-Pearson V."/>
            <person name="Gilbert B."/>
            <person name="Handa Y."/>
            <person name="Hijri M."/>
            <person name="Kaul R."/>
            <person name="Kawaguchi M."/>
            <person name="Krajinski F."/>
            <person name="Lammers P."/>
            <person name="Lapierre D."/>
            <person name="Masclaux F.G."/>
            <person name="Murat C."/>
            <person name="Morin E."/>
            <person name="Ndikumana S."/>
            <person name="Pagni M."/>
            <person name="Petitpierre D."/>
            <person name="Requena N."/>
            <person name="Rosikiewicz P."/>
            <person name="Riley R."/>
            <person name="Saito K."/>
            <person name="San Clemente H."/>
            <person name="Shapiro H."/>
            <person name="van Tuinen D."/>
            <person name="Becard G."/>
            <person name="Bonfante P."/>
            <person name="Paszkowski U."/>
            <person name="Shachar-Hill Y."/>
            <person name="Young J.P."/>
            <person name="Sanders I.R."/>
            <person name="Henrissat B."/>
            <person name="Rensing S.A."/>
            <person name="Grigoriev I.V."/>
            <person name="Corradi N."/>
            <person name="Roux C."/>
            <person name="Martin F."/>
        </authorList>
    </citation>
    <scope>NUCLEOTIDE SEQUENCE</scope>
    <source>
        <strain evidence="2">DAOM 197198</strain>
    </source>
</reference>
<dbReference type="VEuPathDB" id="FungiDB:RhiirFUN_006218"/>
<keyword evidence="1" id="KW-0472">Membrane</keyword>
<dbReference type="EMBL" id="KI289586">
    <property type="protein sequence ID" value="ESA08092.1"/>
    <property type="molecule type" value="Genomic_DNA"/>
</dbReference>